<gene>
    <name evidence="7" type="primary">hyfE_3</name>
    <name evidence="7" type="ORF">GALL_52010</name>
</gene>
<feature type="transmembrane region" description="Helical" evidence="6">
    <location>
        <begin position="173"/>
        <end position="193"/>
    </location>
</feature>
<keyword evidence="4 6" id="KW-1133">Transmembrane helix</keyword>
<evidence type="ECO:0000256" key="5">
    <source>
        <dbReference type="ARBA" id="ARBA00023136"/>
    </source>
</evidence>
<dbReference type="AlphaFoldDB" id="A0A1J5TI63"/>
<comment type="caution">
    <text evidence="7">The sequence shown here is derived from an EMBL/GenBank/DDBJ whole genome shotgun (WGS) entry which is preliminary data.</text>
</comment>
<keyword evidence="5 6" id="KW-0472">Membrane</keyword>
<feature type="transmembrane region" description="Helical" evidence="6">
    <location>
        <begin position="50"/>
        <end position="68"/>
    </location>
</feature>
<proteinExistence type="predicted"/>
<evidence type="ECO:0000313" key="7">
    <source>
        <dbReference type="EMBL" id="OIR13388.1"/>
    </source>
</evidence>
<evidence type="ECO:0000256" key="3">
    <source>
        <dbReference type="ARBA" id="ARBA00022692"/>
    </source>
</evidence>
<evidence type="ECO:0000256" key="4">
    <source>
        <dbReference type="ARBA" id="ARBA00022989"/>
    </source>
</evidence>
<protein>
    <submittedName>
        <fullName evidence="7">Hydrogenase-4 component E</fullName>
        <ecNumber evidence="7">1.-.-.-</ecNumber>
    </submittedName>
</protein>
<dbReference type="InterPro" id="IPR038730">
    <property type="entry name" value="HyfE-like"/>
</dbReference>
<feature type="transmembrane region" description="Helical" evidence="6">
    <location>
        <begin position="149"/>
        <end position="167"/>
    </location>
</feature>
<accession>A0A1J5TI63</accession>
<dbReference type="EMBL" id="MLJW01000014">
    <property type="protein sequence ID" value="OIR13388.1"/>
    <property type="molecule type" value="Genomic_DNA"/>
</dbReference>
<dbReference type="GO" id="GO:0016491">
    <property type="term" value="F:oxidoreductase activity"/>
    <property type="evidence" value="ECO:0007669"/>
    <property type="project" value="UniProtKB-KW"/>
</dbReference>
<evidence type="ECO:0000256" key="6">
    <source>
        <dbReference type="SAM" id="Phobius"/>
    </source>
</evidence>
<dbReference type="PANTHER" id="PTHR38601:SF1">
    <property type="entry name" value="HYDROGENASE-4 COMPONENT E"/>
    <property type="match status" value="1"/>
</dbReference>
<evidence type="ECO:0000256" key="2">
    <source>
        <dbReference type="ARBA" id="ARBA00022475"/>
    </source>
</evidence>
<dbReference type="GO" id="GO:0005886">
    <property type="term" value="C:plasma membrane"/>
    <property type="evidence" value="ECO:0007669"/>
    <property type="project" value="UniProtKB-SubCell"/>
</dbReference>
<dbReference type="PANTHER" id="PTHR38601">
    <property type="entry name" value="HYDROGENASE-4 COMPONENT E"/>
    <property type="match status" value="1"/>
</dbReference>
<sequence>MNETLNFLVGIAMGLNLLALGSSRLPSLIRTVAAQGITLGVMPLLIEHRLEWPVVLVACATVVGKGWVIPSLLRRAMRTANIDREIEPFLGFVPSLLLGAGGTIAAVALSRALPLLPEHVGSMLVPGALASVLTGFVLLIGRTKAISQVCGYLILENGIYLFGLLLIRATPMLVDAGILLDVTVGIFVIGIIVDRIQRAFDSLDTRKLTVLRE</sequence>
<reference evidence="7" key="1">
    <citation type="submission" date="2016-10" db="EMBL/GenBank/DDBJ databases">
        <title>Sequence of Gallionella enrichment culture.</title>
        <authorList>
            <person name="Poehlein A."/>
            <person name="Muehling M."/>
            <person name="Daniel R."/>
        </authorList>
    </citation>
    <scope>NUCLEOTIDE SEQUENCE</scope>
</reference>
<feature type="transmembrane region" description="Helical" evidence="6">
    <location>
        <begin position="89"/>
        <end position="109"/>
    </location>
</feature>
<name>A0A1J5TI63_9ZZZZ</name>
<keyword evidence="7" id="KW-0560">Oxidoreductase</keyword>
<organism evidence="7">
    <name type="scientific">mine drainage metagenome</name>
    <dbReference type="NCBI Taxonomy" id="410659"/>
    <lineage>
        <taxon>unclassified sequences</taxon>
        <taxon>metagenomes</taxon>
        <taxon>ecological metagenomes</taxon>
    </lineage>
</organism>
<comment type="subcellular location">
    <subcellularLocation>
        <location evidence="1">Cell membrane</location>
        <topology evidence="1">Multi-pass membrane protein</topology>
    </subcellularLocation>
</comment>
<keyword evidence="2" id="KW-1003">Cell membrane</keyword>
<dbReference type="EC" id="1.-.-.-" evidence="7"/>
<keyword evidence="3 6" id="KW-0812">Transmembrane</keyword>
<evidence type="ECO:0000256" key="1">
    <source>
        <dbReference type="ARBA" id="ARBA00004651"/>
    </source>
</evidence>
<feature type="transmembrane region" description="Helical" evidence="6">
    <location>
        <begin position="121"/>
        <end position="140"/>
    </location>
</feature>